<evidence type="ECO:0000313" key="2">
    <source>
        <dbReference type="Proteomes" id="UP001165189"/>
    </source>
</evidence>
<dbReference type="Proteomes" id="UP001165189">
    <property type="component" value="Unassembled WGS sequence"/>
</dbReference>
<protein>
    <submittedName>
        <fullName evidence="1">Unnamed protein product</fullName>
    </submittedName>
</protein>
<accession>A0ABQ6KV79</accession>
<name>A0ABQ6KV79_ASPOZ</name>
<sequence>MNDQATRTPNGDGDDTARAVLVVTRTIRGWEAAEVMILGVSKIDSGADNRIGSDWHTVASTILESLF</sequence>
<proteinExistence type="predicted"/>
<gene>
    <name evidence="1" type="ORF">Aory05_000631400</name>
</gene>
<keyword evidence="2" id="KW-1185">Reference proteome</keyword>
<organism evidence="1 2">
    <name type="scientific">Aspergillus oryzae var. brunneus</name>
    <dbReference type="NCBI Taxonomy" id="332754"/>
    <lineage>
        <taxon>Eukaryota</taxon>
        <taxon>Fungi</taxon>
        <taxon>Dikarya</taxon>
        <taxon>Ascomycota</taxon>
        <taxon>Pezizomycotina</taxon>
        <taxon>Eurotiomycetes</taxon>
        <taxon>Eurotiomycetidae</taxon>
        <taxon>Eurotiales</taxon>
        <taxon>Aspergillaceae</taxon>
        <taxon>Aspergillus</taxon>
        <taxon>Aspergillus subgen. Circumdati</taxon>
    </lineage>
</organism>
<reference evidence="1" key="1">
    <citation type="submission" date="2023-04" db="EMBL/GenBank/DDBJ databases">
        <title>Aspergillus oryzae var. brunneus NBRC 4377.</title>
        <authorList>
            <person name="Ichikawa N."/>
            <person name="Sato H."/>
            <person name="Tonouchi N."/>
        </authorList>
    </citation>
    <scope>NUCLEOTIDE SEQUENCE</scope>
    <source>
        <strain evidence="1">NBRC 4377</strain>
    </source>
</reference>
<comment type="caution">
    <text evidence="1">The sequence shown here is derived from an EMBL/GenBank/DDBJ whole genome shotgun (WGS) entry which is preliminary data.</text>
</comment>
<dbReference type="EMBL" id="BSYB01000024">
    <property type="protein sequence ID" value="GMG47590.1"/>
    <property type="molecule type" value="Genomic_DNA"/>
</dbReference>
<evidence type="ECO:0000313" key="1">
    <source>
        <dbReference type="EMBL" id="GMG47590.1"/>
    </source>
</evidence>